<accession>A0ABD3V1K8</accession>
<reference evidence="1 2" key="1">
    <citation type="submission" date="2024-11" db="EMBL/GenBank/DDBJ databases">
        <title>Chromosome-level genome assembly of the freshwater bivalve Anodonta woodiana.</title>
        <authorList>
            <person name="Chen X."/>
        </authorList>
    </citation>
    <scope>NUCLEOTIDE SEQUENCE [LARGE SCALE GENOMIC DNA]</scope>
    <source>
        <strain evidence="1">MN2024</strain>
        <tissue evidence="1">Gills</tissue>
    </source>
</reference>
<evidence type="ECO:0000313" key="1">
    <source>
        <dbReference type="EMBL" id="KAL3855285.1"/>
    </source>
</evidence>
<dbReference type="EMBL" id="JBJQND010000014">
    <property type="protein sequence ID" value="KAL3855285.1"/>
    <property type="molecule type" value="Genomic_DNA"/>
</dbReference>
<sequence length="62" mass="7144">KRNLGDLDLPDELTFHLSRMSGDLTLNLKRNHGIDPNADIYMARTSRNGRPYLVKSRDMEKS</sequence>
<feature type="non-terminal residue" evidence="1">
    <location>
        <position position="62"/>
    </location>
</feature>
<protein>
    <submittedName>
        <fullName evidence="1">Uncharacterized protein</fullName>
    </submittedName>
</protein>
<dbReference type="Proteomes" id="UP001634394">
    <property type="component" value="Unassembled WGS sequence"/>
</dbReference>
<keyword evidence="2" id="KW-1185">Reference proteome</keyword>
<proteinExistence type="predicted"/>
<organism evidence="1 2">
    <name type="scientific">Sinanodonta woodiana</name>
    <name type="common">Chinese pond mussel</name>
    <name type="synonym">Anodonta woodiana</name>
    <dbReference type="NCBI Taxonomy" id="1069815"/>
    <lineage>
        <taxon>Eukaryota</taxon>
        <taxon>Metazoa</taxon>
        <taxon>Spiralia</taxon>
        <taxon>Lophotrochozoa</taxon>
        <taxon>Mollusca</taxon>
        <taxon>Bivalvia</taxon>
        <taxon>Autobranchia</taxon>
        <taxon>Heteroconchia</taxon>
        <taxon>Palaeoheterodonta</taxon>
        <taxon>Unionida</taxon>
        <taxon>Unionoidea</taxon>
        <taxon>Unionidae</taxon>
        <taxon>Unioninae</taxon>
        <taxon>Sinanodonta</taxon>
    </lineage>
</organism>
<evidence type="ECO:0000313" key="2">
    <source>
        <dbReference type="Proteomes" id="UP001634394"/>
    </source>
</evidence>
<dbReference type="AlphaFoldDB" id="A0ABD3V1K8"/>
<name>A0ABD3V1K8_SINWO</name>
<comment type="caution">
    <text evidence="1">The sequence shown here is derived from an EMBL/GenBank/DDBJ whole genome shotgun (WGS) entry which is preliminary data.</text>
</comment>
<gene>
    <name evidence="1" type="ORF">ACJMK2_014501</name>
</gene>
<feature type="non-terminal residue" evidence="1">
    <location>
        <position position="1"/>
    </location>
</feature>